<dbReference type="RefSeq" id="WP_394846695.1">
    <property type="nucleotide sequence ID" value="NZ_CP089982.1"/>
</dbReference>
<evidence type="ECO:0000313" key="2">
    <source>
        <dbReference type="Proteomes" id="UP001379533"/>
    </source>
</evidence>
<name>A0ABZ2KFG9_9BACT</name>
<accession>A0ABZ2KFG9</accession>
<proteinExistence type="predicted"/>
<evidence type="ECO:0000313" key="1">
    <source>
        <dbReference type="EMBL" id="WXA96083.1"/>
    </source>
</evidence>
<organism evidence="1 2">
    <name type="scientific">Pendulispora brunnea</name>
    <dbReference type="NCBI Taxonomy" id="2905690"/>
    <lineage>
        <taxon>Bacteria</taxon>
        <taxon>Pseudomonadati</taxon>
        <taxon>Myxococcota</taxon>
        <taxon>Myxococcia</taxon>
        <taxon>Myxococcales</taxon>
        <taxon>Sorangiineae</taxon>
        <taxon>Pendulisporaceae</taxon>
        <taxon>Pendulispora</taxon>
    </lineage>
</organism>
<dbReference type="Proteomes" id="UP001379533">
    <property type="component" value="Chromosome"/>
</dbReference>
<gene>
    <name evidence="1" type="ORF">LZC95_04415</name>
</gene>
<keyword evidence="2" id="KW-1185">Reference proteome</keyword>
<dbReference type="EMBL" id="CP089982">
    <property type="protein sequence ID" value="WXA96083.1"/>
    <property type="molecule type" value="Genomic_DNA"/>
</dbReference>
<protein>
    <submittedName>
        <fullName evidence="1">Uncharacterized protein</fullName>
    </submittedName>
</protein>
<reference evidence="1 2" key="1">
    <citation type="submission" date="2021-12" db="EMBL/GenBank/DDBJ databases">
        <title>Discovery of the Pendulisporaceae a myxobacterial family with distinct sporulation behavior and unique specialized metabolism.</title>
        <authorList>
            <person name="Garcia R."/>
            <person name="Popoff A."/>
            <person name="Bader C.D."/>
            <person name="Loehr J."/>
            <person name="Walesch S."/>
            <person name="Walt C."/>
            <person name="Boldt J."/>
            <person name="Bunk B."/>
            <person name="Haeckl F.J.F.P.J."/>
            <person name="Gunesch A.P."/>
            <person name="Birkelbach J."/>
            <person name="Nuebel U."/>
            <person name="Pietschmann T."/>
            <person name="Bach T."/>
            <person name="Mueller R."/>
        </authorList>
    </citation>
    <scope>NUCLEOTIDE SEQUENCE [LARGE SCALE GENOMIC DNA]</scope>
    <source>
        <strain evidence="1 2">MSr12523</strain>
    </source>
</reference>
<sequence length="100" mass="11213">MTYSDLVHVPLSEAAKVILEKLMSHGTYQVQSEYFLKHRRAGHAEGQAEALLSFLEARGLTVHDEARARILACTDMSVLNAWIRKAVSVASTDELFREEP</sequence>